<feature type="transmembrane region" description="Helical" evidence="7">
    <location>
        <begin position="80"/>
        <end position="97"/>
    </location>
</feature>
<protein>
    <submittedName>
        <fullName evidence="8">Putative transporter ADD1 (Major facilitator superfamily)</fullName>
    </submittedName>
</protein>
<dbReference type="Pfam" id="PF07690">
    <property type="entry name" value="MFS_1"/>
    <property type="match status" value="1"/>
</dbReference>
<keyword evidence="5 7" id="KW-0472">Membrane</keyword>
<dbReference type="PRINTS" id="PR01035">
    <property type="entry name" value="TCRTETA"/>
</dbReference>
<feature type="transmembrane region" description="Helical" evidence="7">
    <location>
        <begin position="350"/>
        <end position="376"/>
    </location>
</feature>
<keyword evidence="4 7" id="KW-1133">Transmembrane helix</keyword>
<evidence type="ECO:0000256" key="4">
    <source>
        <dbReference type="ARBA" id="ARBA00022989"/>
    </source>
</evidence>
<feature type="transmembrane region" description="Helical" evidence="7">
    <location>
        <begin position="388"/>
        <end position="411"/>
    </location>
</feature>
<dbReference type="Proteomes" id="UP000231279">
    <property type="component" value="Unassembled WGS sequence"/>
</dbReference>
<dbReference type="AlphaFoldDB" id="A0A2G9GW31"/>
<evidence type="ECO:0000313" key="8">
    <source>
        <dbReference type="EMBL" id="PIN09493.1"/>
    </source>
</evidence>
<evidence type="ECO:0000256" key="2">
    <source>
        <dbReference type="ARBA" id="ARBA00022448"/>
    </source>
</evidence>
<feature type="transmembrane region" description="Helical" evidence="7">
    <location>
        <begin position="103"/>
        <end position="130"/>
    </location>
</feature>
<feature type="transmembrane region" description="Helical" evidence="7">
    <location>
        <begin position="239"/>
        <end position="265"/>
    </location>
</feature>
<evidence type="ECO:0000256" key="3">
    <source>
        <dbReference type="ARBA" id="ARBA00022692"/>
    </source>
</evidence>
<comment type="similarity">
    <text evidence="6">Belongs to the major facilitator superfamily. Phosphate:H(+) symporter (TC 2.A.1.9) family.</text>
</comment>
<dbReference type="Gene3D" id="1.20.1250.20">
    <property type="entry name" value="MFS general substrate transporter like domains"/>
    <property type="match status" value="1"/>
</dbReference>
<dbReference type="PANTHER" id="PTHR23504:SF95">
    <property type="entry name" value="MAJOR FACILITATOR SUPERFAMILY PROTEIN"/>
    <property type="match status" value="1"/>
</dbReference>
<dbReference type="OrthoDB" id="419616at2759"/>
<evidence type="ECO:0000256" key="7">
    <source>
        <dbReference type="SAM" id="Phobius"/>
    </source>
</evidence>
<dbReference type="InterPro" id="IPR036259">
    <property type="entry name" value="MFS_trans_sf"/>
</dbReference>
<comment type="caution">
    <text evidence="8">The sequence shown here is derived from an EMBL/GenBank/DDBJ whole genome shotgun (WGS) entry which is preliminary data.</text>
</comment>
<evidence type="ECO:0000256" key="6">
    <source>
        <dbReference type="ARBA" id="ARBA00044504"/>
    </source>
</evidence>
<feature type="transmembrane region" description="Helical" evidence="7">
    <location>
        <begin position="277"/>
        <end position="295"/>
    </location>
</feature>
<dbReference type="GO" id="GO:0022857">
    <property type="term" value="F:transmembrane transporter activity"/>
    <property type="evidence" value="ECO:0007669"/>
    <property type="project" value="InterPro"/>
</dbReference>
<sequence>MENWGRLSHLFVPSFLYYFCELMVSPAIPDVTLAAVCPGEDECSAVIYLAGFQQAIGGIGSVIMMPLIGNLSDAYGRKNLMMIPLVLAIIPDAVLAWKRTTDFFYAYYTIRTLTIMVTQSGYLCLALAYLADNVSEGKRVSAFGVLSGVLYAAHVGGTFASRLVSTNHIFQVAAAVSTVAAIYSLIFLKETTRQTGHLEQPILKVIENDEDGCESSNRKEFIGKIPSPRDIFRLLRSSVTFSLAAFVAFFNSLAEAGLEACLLYFLKARFHYNKDQLADMLLITYTAAAISNMFFMPTLGPYIGEEILLSSGLFAGFLNMFLDSIAWAAWTIQLRSIISKQVGPDEQGLAQGSILGITSIAYVISPLIYSPLSALFLSEKGPFHFQGFSILCIGLAWLAGFFFSVMIPILSRNNSSNQNSMEA</sequence>
<evidence type="ECO:0000256" key="1">
    <source>
        <dbReference type="ARBA" id="ARBA00004141"/>
    </source>
</evidence>
<evidence type="ECO:0000313" key="9">
    <source>
        <dbReference type="Proteomes" id="UP000231279"/>
    </source>
</evidence>
<comment type="subcellular location">
    <subcellularLocation>
        <location evidence="1">Membrane</location>
        <topology evidence="1">Multi-pass membrane protein</topology>
    </subcellularLocation>
</comment>
<feature type="transmembrane region" description="Helical" evidence="7">
    <location>
        <begin position="45"/>
        <end position="68"/>
    </location>
</feature>
<gene>
    <name evidence="8" type="ORF">CDL12_17928</name>
</gene>
<dbReference type="EMBL" id="NKXS01003527">
    <property type="protein sequence ID" value="PIN09493.1"/>
    <property type="molecule type" value="Genomic_DNA"/>
</dbReference>
<feature type="transmembrane region" description="Helical" evidence="7">
    <location>
        <begin position="169"/>
        <end position="188"/>
    </location>
</feature>
<name>A0A2G9GW31_9LAMI</name>
<feature type="transmembrane region" description="Helical" evidence="7">
    <location>
        <begin position="307"/>
        <end position="330"/>
    </location>
</feature>
<keyword evidence="9" id="KW-1185">Reference proteome</keyword>
<dbReference type="PANTHER" id="PTHR23504">
    <property type="entry name" value="MAJOR FACILITATOR SUPERFAMILY DOMAIN-CONTAINING PROTEIN 10"/>
    <property type="match status" value="1"/>
</dbReference>
<dbReference type="InterPro" id="IPR011701">
    <property type="entry name" value="MFS"/>
</dbReference>
<proteinExistence type="inferred from homology"/>
<dbReference type="SUPFAM" id="SSF103473">
    <property type="entry name" value="MFS general substrate transporter"/>
    <property type="match status" value="1"/>
</dbReference>
<feature type="transmembrane region" description="Helical" evidence="7">
    <location>
        <begin position="7"/>
        <end position="25"/>
    </location>
</feature>
<keyword evidence="2" id="KW-0813">Transport</keyword>
<feature type="transmembrane region" description="Helical" evidence="7">
    <location>
        <begin position="142"/>
        <end position="163"/>
    </location>
</feature>
<keyword evidence="3 7" id="KW-0812">Transmembrane</keyword>
<accession>A0A2G9GW31</accession>
<organism evidence="8 9">
    <name type="scientific">Handroanthus impetiginosus</name>
    <dbReference type="NCBI Taxonomy" id="429701"/>
    <lineage>
        <taxon>Eukaryota</taxon>
        <taxon>Viridiplantae</taxon>
        <taxon>Streptophyta</taxon>
        <taxon>Embryophyta</taxon>
        <taxon>Tracheophyta</taxon>
        <taxon>Spermatophyta</taxon>
        <taxon>Magnoliopsida</taxon>
        <taxon>eudicotyledons</taxon>
        <taxon>Gunneridae</taxon>
        <taxon>Pentapetalae</taxon>
        <taxon>asterids</taxon>
        <taxon>lamiids</taxon>
        <taxon>Lamiales</taxon>
        <taxon>Bignoniaceae</taxon>
        <taxon>Crescentiina</taxon>
        <taxon>Tabebuia alliance</taxon>
        <taxon>Handroanthus</taxon>
    </lineage>
</organism>
<dbReference type="InterPro" id="IPR001958">
    <property type="entry name" value="Tet-R_TetA/multi-R_MdtG-like"/>
</dbReference>
<reference evidence="9" key="1">
    <citation type="journal article" date="2018" name="Gigascience">
        <title>Genome assembly of the Pink Ipe (Handroanthus impetiginosus, Bignoniaceae), a highly valued, ecologically keystone Neotropical timber forest tree.</title>
        <authorList>
            <person name="Silva-Junior O.B."/>
            <person name="Grattapaglia D."/>
            <person name="Novaes E."/>
            <person name="Collevatti R.G."/>
        </authorList>
    </citation>
    <scope>NUCLEOTIDE SEQUENCE [LARGE SCALE GENOMIC DNA]</scope>
    <source>
        <strain evidence="9">cv. UFG-1</strain>
    </source>
</reference>
<dbReference type="GO" id="GO:0016020">
    <property type="term" value="C:membrane"/>
    <property type="evidence" value="ECO:0007669"/>
    <property type="project" value="UniProtKB-SubCell"/>
</dbReference>
<evidence type="ECO:0000256" key="5">
    <source>
        <dbReference type="ARBA" id="ARBA00023136"/>
    </source>
</evidence>